<dbReference type="InterPro" id="IPR051920">
    <property type="entry name" value="MPT_Adenylyltrnsfr/MoaC-Rel"/>
</dbReference>
<proteinExistence type="predicted"/>
<dbReference type="EMBL" id="BLAB01000001">
    <property type="protein sequence ID" value="GER93199.1"/>
    <property type="molecule type" value="Genomic_DNA"/>
</dbReference>
<evidence type="ECO:0000259" key="3">
    <source>
        <dbReference type="SMART" id="SM00852"/>
    </source>
</evidence>
<dbReference type="AlphaFoldDB" id="A0A5J4L4P7"/>
<dbReference type="SUPFAM" id="SSF53218">
    <property type="entry name" value="Molybdenum cofactor biosynthesis proteins"/>
    <property type="match status" value="1"/>
</dbReference>
<accession>A0A5J4L4P7</accession>
<dbReference type="InterPro" id="IPR036425">
    <property type="entry name" value="MoaB/Mog-like_dom_sf"/>
</dbReference>
<gene>
    <name evidence="4" type="ORF">A45J_0935</name>
</gene>
<dbReference type="PROSITE" id="PS01078">
    <property type="entry name" value="MOCF_BIOSYNTHESIS_1"/>
    <property type="match status" value="1"/>
</dbReference>
<dbReference type="CDD" id="cd00886">
    <property type="entry name" value="MogA_MoaB"/>
    <property type="match status" value="1"/>
</dbReference>
<evidence type="ECO:0000256" key="1">
    <source>
        <dbReference type="ARBA" id="ARBA00005046"/>
    </source>
</evidence>
<dbReference type="SMART" id="SM00852">
    <property type="entry name" value="MoCF_biosynth"/>
    <property type="match status" value="1"/>
</dbReference>
<feature type="domain" description="MoaB/Mog" evidence="3">
    <location>
        <begin position="5"/>
        <end position="146"/>
    </location>
</feature>
<dbReference type="Gene3D" id="3.40.980.10">
    <property type="entry name" value="MoaB/Mog-like domain"/>
    <property type="match status" value="1"/>
</dbReference>
<dbReference type="PANTHER" id="PTHR43764">
    <property type="entry name" value="MOLYBDENUM COFACTOR BIOSYNTHESIS"/>
    <property type="match status" value="1"/>
</dbReference>
<reference evidence="4" key="1">
    <citation type="submission" date="2019-10" db="EMBL/GenBank/DDBJ databases">
        <title>Metagenomic sequencing of thiosulfate-disproportionating enrichment culture.</title>
        <authorList>
            <person name="Umezawa K."/>
            <person name="Kojima H."/>
            <person name="Fukui M."/>
        </authorList>
    </citation>
    <scope>NUCLEOTIDE SEQUENCE</scope>
    <source>
        <strain evidence="4">45J</strain>
    </source>
</reference>
<evidence type="ECO:0000256" key="2">
    <source>
        <dbReference type="ARBA" id="ARBA00023150"/>
    </source>
</evidence>
<evidence type="ECO:0000313" key="4">
    <source>
        <dbReference type="EMBL" id="GER93199.1"/>
    </source>
</evidence>
<comment type="caution">
    <text evidence="4">The sequence shown here is derived from an EMBL/GenBank/DDBJ whole genome shotgun (WGS) entry which is preliminary data.</text>
</comment>
<dbReference type="InterPro" id="IPR008284">
    <property type="entry name" value="MoCF_biosynth_CS"/>
</dbReference>
<comment type="pathway">
    <text evidence="1">Cofactor biosynthesis; molybdopterin biosynthesis.</text>
</comment>
<dbReference type="NCBIfam" id="TIGR00177">
    <property type="entry name" value="molyb_syn"/>
    <property type="match status" value="1"/>
</dbReference>
<dbReference type="Pfam" id="PF00994">
    <property type="entry name" value="MoCF_biosynth"/>
    <property type="match status" value="1"/>
</dbReference>
<name>A0A5J4L4P7_9ZZZZ</name>
<sequence>MINVAVLTLSDKGSKGQRQDKSGPLISEMLKGVGEVKYYDILPDERDLIKNKLLEYADKVDLILTTGGTGLSPRDVTPDVTLEIIDREIPGIAETMRMEGLKKTRRSMLSRAVAGVKGQCLIINLPGSPTAVKENLEVILDVIAHAIEKIKGDPTECARQ</sequence>
<organism evidence="4">
    <name type="scientific">hot springs metagenome</name>
    <dbReference type="NCBI Taxonomy" id="433727"/>
    <lineage>
        <taxon>unclassified sequences</taxon>
        <taxon>metagenomes</taxon>
        <taxon>ecological metagenomes</taxon>
    </lineage>
</organism>
<dbReference type="GO" id="GO:0006777">
    <property type="term" value="P:Mo-molybdopterin cofactor biosynthetic process"/>
    <property type="evidence" value="ECO:0007669"/>
    <property type="project" value="UniProtKB-KW"/>
</dbReference>
<keyword evidence="2" id="KW-0501">Molybdenum cofactor biosynthesis</keyword>
<dbReference type="PANTHER" id="PTHR43764:SF1">
    <property type="entry name" value="MOLYBDOPTERIN MOLYBDOTRANSFERASE"/>
    <property type="match status" value="1"/>
</dbReference>
<dbReference type="InterPro" id="IPR001453">
    <property type="entry name" value="MoaB/Mog_dom"/>
</dbReference>
<protein>
    <submittedName>
        <fullName evidence="4">Molybdenum cofactor biosynthesis protein</fullName>
    </submittedName>
</protein>